<dbReference type="InterPro" id="IPR036890">
    <property type="entry name" value="HATPase_C_sf"/>
</dbReference>
<reference evidence="1" key="1">
    <citation type="submission" date="2020-10" db="EMBL/GenBank/DDBJ databases">
        <title>Mucilaginibacter mali sp. nov., isolated from rhizosphere soil of apple orchard.</title>
        <authorList>
            <person name="Lee J.-S."/>
            <person name="Kim H.S."/>
            <person name="Kim J.-S."/>
        </authorList>
    </citation>
    <scope>NUCLEOTIDE SEQUENCE</scope>
    <source>
        <strain evidence="1">KCTC 22746</strain>
    </source>
</reference>
<keyword evidence="1" id="KW-0547">Nucleotide-binding</keyword>
<dbReference type="SUPFAM" id="SSF55874">
    <property type="entry name" value="ATPase domain of HSP90 chaperone/DNA topoisomerase II/histidine kinase"/>
    <property type="match status" value="1"/>
</dbReference>
<dbReference type="Pfam" id="PF13589">
    <property type="entry name" value="HATPase_c_3"/>
    <property type="match status" value="1"/>
</dbReference>
<dbReference type="AlphaFoldDB" id="A0A929KWT5"/>
<dbReference type="Proteomes" id="UP000622475">
    <property type="component" value="Unassembled WGS sequence"/>
</dbReference>
<accession>A0A929KWT5</accession>
<name>A0A929KWT5_9SPHI</name>
<evidence type="ECO:0000313" key="2">
    <source>
        <dbReference type="Proteomes" id="UP000622475"/>
    </source>
</evidence>
<organism evidence="1 2">
    <name type="scientific">Mucilaginibacter myungsuensis</name>
    <dbReference type="NCBI Taxonomy" id="649104"/>
    <lineage>
        <taxon>Bacteria</taxon>
        <taxon>Pseudomonadati</taxon>
        <taxon>Bacteroidota</taxon>
        <taxon>Sphingobacteriia</taxon>
        <taxon>Sphingobacteriales</taxon>
        <taxon>Sphingobacteriaceae</taxon>
        <taxon>Mucilaginibacter</taxon>
    </lineage>
</organism>
<comment type="caution">
    <text evidence="1">The sequence shown here is derived from an EMBL/GenBank/DDBJ whole genome shotgun (WGS) entry which is preliminary data.</text>
</comment>
<keyword evidence="2" id="KW-1185">Reference proteome</keyword>
<dbReference type="GO" id="GO:0005524">
    <property type="term" value="F:ATP binding"/>
    <property type="evidence" value="ECO:0007669"/>
    <property type="project" value="UniProtKB-KW"/>
</dbReference>
<protein>
    <submittedName>
        <fullName evidence="1">ATP-binding protein</fullName>
    </submittedName>
</protein>
<dbReference type="EMBL" id="JADFFL010000005">
    <property type="protein sequence ID" value="MBE9663086.1"/>
    <property type="molecule type" value="Genomic_DNA"/>
</dbReference>
<dbReference type="RefSeq" id="WP_194112313.1">
    <property type="nucleotide sequence ID" value="NZ_JADFFL010000005.1"/>
</dbReference>
<keyword evidence="1" id="KW-0067">ATP-binding</keyword>
<gene>
    <name evidence="1" type="ORF">IRJ16_14450</name>
</gene>
<proteinExistence type="predicted"/>
<sequence length="509" mass="57522">MNIGSVSIKFKAGTYSVFRNLQNKAWHAIGEYVDNAVQSYEDHKKNLRASNSGYQFRVAIDINWELREMRIFDNAAGIGEGNFSRAFEPANIPVNNAGLHEFGMGMKTASIWLSEVWIVRTAALGETLSRTVEFDLQKVLREESEVLDVISAPKLPGEHFTEITLKGLTGNAPSPYNFSKVKNHLASIYRRYIRTGELELYINGELLTYKNPEILNAPATTDPEGRSILWKKEIDFSMGKYHARGFVALLNELSTSINNGFSLFRRGRVIEGSHDEKYRPKILSGHEGSPRYKRLFGELELEGFDVSFNKGSFQETAEIEALMEAIKVELSAKDFNLLKQGDDYRKGKGKEESAKVAKTIVDKIKTETRAKPLDAAIEASLEDSANKELDENNSRLESSTRVISSHTDDINIKGEIYRLRMEMITEPSISNLYNLVIEHSDTYSKSAVFKINMSHPFFGRFDNFESEEDYKPIILMIRALVIAELYAPSEGARSPGIVRKIFNNVLKNL</sequence>
<evidence type="ECO:0000313" key="1">
    <source>
        <dbReference type="EMBL" id="MBE9663086.1"/>
    </source>
</evidence>